<comment type="caution">
    <text evidence="2">The sequence shown here is derived from an EMBL/GenBank/DDBJ whole genome shotgun (WGS) entry which is preliminary data.</text>
</comment>
<protein>
    <recommendedName>
        <fullName evidence="4">DUF4760 domain-containing protein</fullName>
    </recommendedName>
</protein>
<accession>A0A178HNN7</accession>
<dbReference type="EMBL" id="LVVY01000123">
    <property type="protein sequence ID" value="OAM74347.1"/>
    <property type="molecule type" value="Genomic_DNA"/>
</dbReference>
<dbReference type="AlphaFoldDB" id="A0A178HNN7"/>
<dbReference type="OrthoDB" id="8560762at2"/>
<gene>
    <name evidence="2" type="ORF">A3840_16235</name>
</gene>
<keyword evidence="1" id="KW-0472">Membrane</keyword>
<keyword evidence="1" id="KW-0812">Transmembrane</keyword>
<evidence type="ECO:0000313" key="3">
    <source>
        <dbReference type="Proteomes" id="UP000078389"/>
    </source>
</evidence>
<evidence type="ECO:0000313" key="2">
    <source>
        <dbReference type="EMBL" id="OAM74347.1"/>
    </source>
</evidence>
<proteinExistence type="predicted"/>
<organism evidence="2 3">
    <name type="scientific">Devosia elaeis</name>
    <dbReference type="NCBI Taxonomy" id="1770058"/>
    <lineage>
        <taxon>Bacteria</taxon>
        <taxon>Pseudomonadati</taxon>
        <taxon>Pseudomonadota</taxon>
        <taxon>Alphaproteobacteria</taxon>
        <taxon>Hyphomicrobiales</taxon>
        <taxon>Devosiaceae</taxon>
        <taxon>Devosia</taxon>
    </lineage>
</organism>
<reference evidence="2 3" key="1">
    <citation type="submission" date="2016-03" db="EMBL/GenBank/DDBJ databases">
        <title>Genome sequencing of Devosia sp. S37.</title>
        <authorList>
            <person name="Mohd Nor M."/>
        </authorList>
    </citation>
    <scope>NUCLEOTIDE SEQUENCE [LARGE SCALE GENOMIC DNA]</scope>
    <source>
        <strain evidence="2 3">S37</strain>
    </source>
</reference>
<keyword evidence="1" id="KW-1133">Transmembrane helix</keyword>
<dbReference type="STRING" id="1770058.A3840_16235"/>
<evidence type="ECO:0000256" key="1">
    <source>
        <dbReference type="SAM" id="Phobius"/>
    </source>
</evidence>
<evidence type="ECO:0008006" key="4">
    <source>
        <dbReference type="Google" id="ProtNLM"/>
    </source>
</evidence>
<feature type="transmembrane region" description="Helical" evidence="1">
    <location>
        <begin position="6"/>
        <end position="27"/>
    </location>
</feature>
<keyword evidence="3" id="KW-1185">Reference proteome</keyword>
<sequence length="162" mass="19080">MGTPMWETASYVVTVIGLPMAIAFYALDRLKQRSQEEEETYLHLSDEYVSFLRLALDNADLRLLDPAATPGLDEEQRMRKSALMGVLISLFERAYILTYRDDMRGSELRRWRSWEDWMREWCRREDFRSAMKMHLPGEDPEFVAYLEALAEQERGDRSRASS</sequence>
<name>A0A178HNN7_9HYPH</name>
<dbReference type="Proteomes" id="UP000078389">
    <property type="component" value="Unassembled WGS sequence"/>
</dbReference>